<keyword evidence="2" id="KW-1185">Reference proteome</keyword>
<organism evidence="1 2">
    <name type="scientific">Melastoma candidum</name>
    <dbReference type="NCBI Taxonomy" id="119954"/>
    <lineage>
        <taxon>Eukaryota</taxon>
        <taxon>Viridiplantae</taxon>
        <taxon>Streptophyta</taxon>
        <taxon>Embryophyta</taxon>
        <taxon>Tracheophyta</taxon>
        <taxon>Spermatophyta</taxon>
        <taxon>Magnoliopsida</taxon>
        <taxon>eudicotyledons</taxon>
        <taxon>Gunneridae</taxon>
        <taxon>Pentapetalae</taxon>
        <taxon>rosids</taxon>
        <taxon>malvids</taxon>
        <taxon>Myrtales</taxon>
        <taxon>Melastomataceae</taxon>
        <taxon>Melastomatoideae</taxon>
        <taxon>Melastomateae</taxon>
        <taxon>Melastoma</taxon>
    </lineage>
</organism>
<name>A0ACB9QPZ6_9MYRT</name>
<evidence type="ECO:0000313" key="2">
    <source>
        <dbReference type="Proteomes" id="UP001057402"/>
    </source>
</evidence>
<evidence type="ECO:0000313" key="1">
    <source>
        <dbReference type="EMBL" id="KAI4368709.1"/>
    </source>
</evidence>
<gene>
    <name evidence="1" type="ORF">MLD38_017236</name>
</gene>
<accession>A0ACB9QPZ6</accession>
<reference evidence="2" key="1">
    <citation type="journal article" date="2023" name="Front. Plant Sci.">
        <title>Chromosomal-level genome assembly of Melastoma candidum provides insights into trichome evolution.</title>
        <authorList>
            <person name="Zhong Y."/>
            <person name="Wu W."/>
            <person name="Sun C."/>
            <person name="Zou P."/>
            <person name="Liu Y."/>
            <person name="Dai S."/>
            <person name="Zhou R."/>
        </authorList>
    </citation>
    <scope>NUCLEOTIDE SEQUENCE [LARGE SCALE GENOMIC DNA]</scope>
</reference>
<comment type="caution">
    <text evidence="1">The sequence shown here is derived from an EMBL/GenBank/DDBJ whole genome shotgun (WGS) entry which is preliminary data.</text>
</comment>
<protein>
    <submittedName>
        <fullName evidence="1">Uncharacterized protein</fullName>
    </submittedName>
</protein>
<dbReference type="Proteomes" id="UP001057402">
    <property type="component" value="Chromosome 5"/>
</dbReference>
<sequence>MFVPLAVAALVGVVGLVYRSLRSPPPKICGSADGPPVTSPRVKLSDGRCLAYREVGVPRGEAKHKIVVVHGFSSSKDLNLPIDQELVDELKLYVLHYDRAGYGESDPKSPRTVRDEATDIQELADLLELGSKFYVIGISMGGYPAWSCLKYIPHRLNGVALVAPFVHYWWPDFPSGLMRKSFGKLPMPDQWTFRIGHYAPWLIYWWMTQKLFTSLSIMSGDMNLFSRKDLDILKNRGDSINLRPEKITQQGAFVSLHQDFITGYSRWGFGPLELENPFPNGEGSVHIWQGFEDRIIPYEVNRYIADKLPWVRYHEVADGGHLCVFEKDVCEQIIRSLVTA</sequence>
<proteinExistence type="predicted"/>
<dbReference type="EMBL" id="CM042884">
    <property type="protein sequence ID" value="KAI4368709.1"/>
    <property type="molecule type" value="Genomic_DNA"/>
</dbReference>